<keyword evidence="3" id="KW-1185">Reference proteome</keyword>
<dbReference type="RefSeq" id="XP_001730621.1">
    <property type="nucleotide sequence ID" value="XM_001730569.1"/>
</dbReference>
<dbReference type="KEGG" id="mgl:MGL_2417"/>
<accession>A8Q3I9</accession>
<dbReference type="InParanoid" id="A8Q3I9"/>
<dbReference type="EMBL" id="AAYY01000008">
    <property type="protein sequence ID" value="EDP43407.1"/>
    <property type="molecule type" value="Genomic_DNA"/>
</dbReference>
<organism evidence="2 3">
    <name type="scientific">Malassezia globosa (strain ATCC MYA-4612 / CBS 7966)</name>
    <name type="common">Dandruff-associated fungus</name>
    <dbReference type="NCBI Taxonomy" id="425265"/>
    <lineage>
        <taxon>Eukaryota</taxon>
        <taxon>Fungi</taxon>
        <taxon>Dikarya</taxon>
        <taxon>Basidiomycota</taxon>
        <taxon>Ustilaginomycotina</taxon>
        <taxon>Malasseziomycetes</taxon>
        <taxon>Malasseziales</taxon>
        <taxon>Malasseziaceae</taxon>
        <taxon>Malassezia</taxon>
    </lineage>
</organism>
<gene>
    <name evidence="2" type="ORF">MGL_2417</name>
</gene>
<dbReference type="InterPro" id="IPR035994">
    <property type="entry name" value="Nucleoside_phosphorylase_sf"/>
</dbReference>
<dbReference type="PANTHER" id="PTHR38643:SF1">
    <property type="entry name" value="PURINE NUCLEOSIDE PERMEASE C285.05-RELATED"/>
    <property type="match status" value="1"/>
</dbReference>
<feature type="chain" id="PRO_5002727970" description="Purine nucleoside permease" evidence="1">
    <location>
        <begin position="21"/>
        <end position="229"/>
    </location>
</feature>
<dbReference type="STRING" id="425265.A8Q3I9"/>
<dbReference type="GO" id="GO:0005783">
    <property type="term" value="C:endoplasmic reticulum"/>
    <property type="evidence" value="ECO:0007669"/>
    <property type="project" value="TreeGrafter"/>
</dbReference>
<dbReference type="VEuPathDB" id="FungiDB:MGL_2417"/>
<reference evidence="2 3" key="1">
    <citation type="journal article" date="2007" name="Proc. Natl. Acad. Sci. U.S.A.">
        <title>Dandruff-associated Malassezia genomes reveal convergent and divergent virulence traits shared with plant and human fungal pathogens.</title>
        <authorList>
            <person name="Xu J."/>
            <person name="Saunders C.W."/>
            <person name="Hu P."/>
            <person name="Grant R.A."/>
            <person name="Boekhout T."/>
            <person name="Kuramae E.E."/>
            <person name="Kronstad J.W."/>
            <person name="Deangelis Y.M."/>
            <person name="Reeder N.L."/>
            <person name="Johnstone K.R."/>
            <person name="Leland M."/>
            <person name="Fieno A.M."/>
            <person name="Begley W.M."/>
            <person name="Sun Y."/>
            <person name="Lacey M.P."/>
            <person name="Chaudhary T."/>
            <person name="Keough T."/>
            <person name="Chu L."/>
            <person name="Sears R."/>
            <person name="Yuan B."/>
            <person name="Dawson T.L.Jr."/>
        </authorList>
    </citation>
    <scope>NUCLEOTIDE SEQUENCE [LARGE SCALE GENOMIC DNA]</scope>
    <source>
        <strain evidence="3">ATCC MYA-4612 / CBS 7966</strain>
    </source>
</reference>
<dbReference type="PANTHER" id="PTHR38643">
    <property type="entry name" value="PURINE NUCLEOSIDE PERMEASE C285.05-RELATED"/>
    <property type="match status" value="1"/>
</dbReference>
<dbReference type="Proteomes" id="UP000008837">
    <property type="component" value="Unassembled WGS sequence"/>
</dbReference>
<dbReference type="Gene3D" id="3.40.50.1580">
    <property type="entry name" value="Nucleoside phosphorylase domain"/>
    <property type="match status" value="1"/>
</dbReference>
<dbReference type="OMA" id="TMFEPER"/>
<evidence type="ECO:0000256" key="1">
    <source>
        <dbReference type="SAM" id="SignalP"/>
    </source>
</evidence>
<evidence type="ECO:0008006" key="4">
    <source>
        <dbReference type="Google" id="ProtNLM"/>
    </source>
</evidence>
<sequence length="229" mass="25133">MRLGLFVGWLVWGLAGLVSAASLLAPKVLIVTMFEPERNAWLDNMPLSRNISVPGLSPLFPHVSCNHDGEVCLITTGEGEINAAASLSAVVYSLSFDLRKTYILMNGIAGISPDAGTLGSVGLARYAVQVGLQYGIDARQAPKNWTYSFWNYGTMKPGSYPRNFYGTEVFELNSSLRDRVFELVKNVKLKDTSAVKKYRSTYSQERAKAPPSVFKGDVTTSDLYFTGKI</sequence>
<dbReference type="GO" id="GO:0055085">
    <property type="term" value="P:transmembrane transport"/>
    <property type="evidence" value="ECO:0007669"/>
    <property type="project" value="InterPro"/>
</dbReference>
<dbReference type="GO" id="GO:0003824">
    <property type="term" value="F:catalytic activity"/>
    <property type="evidence" value="ECO:0007669"/>
    <property type="project" value="InterPro"/>
</dbReference>
<name>A8Q3I9_MALGO</name>
<dbReference type="AlphaFoldDB" id="A8Q3I9"/>
<dbReference type="OrthoDB" id="2331083at2759"/>
<evidence type="ECO:0000313" key="3">
    <source>
        <dbReference type="Proteomes" id="UP000008837"/>
    </source>
</evidence>
<keyword evidence="1" id="KW-0732">Signal</keyword>
<dbReference type="Pfam" id="PF06516">
    <property type="entry name" value="NUP"/>
    <property type="match status" value="1"/>
</dbReference>
<proteinExistence type="predicted"/>
<dbReference type="GeneID" id="5854928"/>
<feature type="signal peptide" evidence="1">
    <location>
        <begin position="1"/>
        <end position="20"/>
    </location>
</feature>
<comment type="caution">
    <text evidence="2">The sequence shown here is derived from an EMBL/GenBank/DDBJ whole genome shotgun (WGS) entry which is preliminary data.</text>
</comment>
<protein>
    <recommendedName>
        <fullName evidence="4">Purine nucleoside permease</fullName>
    </recommendedName>
</protein>
<dbReference type="InterPro" id="IPR009486">
    <property type="entry name" value="Pur_nuclsid_perm"/>
</dbReference>
<dbReference type="GO" id="GO:0009116">
    <property type="term" value="P:nucleoside metabolic process"/>
    <property type="evidence" value="ECO:0007669"/>
    <property type="project" value="InterPro"/>
</dbReference>
<evidence type="ECO:0000313" key="2">
    <source>
        <dbReference type="EMBL" id="EDP43407.1"/>
    </source>
</evidence>